<dbReference type="EMBL" id="KI517464">
    <property type="protein sequence ID" value="ESQ42333.1"/>
    <property type="molecule type" value="Genomic_DNA"/>
</dbReference>
<dbReference type="Pfam" id="PF03478">
    <property type="entry name" value="Beta-prop_KIB1-4"/>
    <property type="match status" value="1"/>
</dbReference>
<accession>V4LR39</accession>
<dbReference type="OMA" id="ETCAYEI"/>
<dbReference type="AlphaFoldDB" id="V4LR39"/>
<dbReference type="Gramene" id="ESQ42333">
    <property type="protein sequence ID" value="ESQ42333"/>
    <property type="gene ID" value="EUTSA_v10015724mg"/>
</dbReference>
<dbReference type="PANTHER" id="PTHR44259">
    <property type="entry name" value="OS07G0183000 PROTEIN-RELATED"/>
    <property type="match status" value="1"/>
</dbReference>
<dbReference type="Proteomes" id="UP000030689">
    <property type="component" value="Unassembled WGS sequence"/>
</dbReference>
<reference evidence="2 3" key="1">
    <citation type="journal article" date="2013" name="Front. Plant Sci.">
        <title>The Reference Genome of the Halophytic Plant Eutrema salsugineum.</title>
        <authorList>
            <person name="Yang R."/>
            <person name="Jarvis D.E."/>
            <person name="Chen H."/>
            <person name="Beilstein M.A."/>
            <person name="Grimwood J."/>
            <person name="Jenkins J."/>
            <person name="Shu S."/>
            <person name="Prochnik S."/>
            <person name="Xin M."/>
            <person name="Ma C."/>
            <person name="Schmutz J."/>
            <person name="Wing R.A."/>
            <person name="Mitchell-Olds T."/>
            <person name="Schumaker K.S."/>
            <person name="Wang X."/>
        </authorList>
    </citation>
    <scope>NUCLEOTIDE SEQUENCE [LARGE SCALE GENOMIC DNA]</scope>
</reference>
<evidence type="ECO:0000313" key="2">
    <source>
        <dbReference type="EMBL" id="ESQ42333.1"/>
    </source>
</evidence>
<gene>
    <name evidence="2" type="ORF">EUTSA_v10015724mg</name>
</gene>
<dbReference type="STRING" id="72664.V4LR39"/>
<dbReference type="InterPro" id="IPR050942">
    <property type="entry name" value="F-box_BR-signaling"/>
</dbReference>
<keyword evidence="3" id="KW-1185">Reference proteome</keyword>
<dbReference type="PANTHER" id="PTHR44259:SF15">
    <property type="entry name" value="F-BOX PROTEIN KIB2-RELATED"/>
    <property type="match status" value="1"/>
</dbReference>
<evidence type="ECO:0000259" key="1">
    <source>
        <dbReference type="Pfam" id="PF03478"/>
    </source>
</evidence>
<evidence type="ECO:0000313" key="3">
    <source>
        <dbReference type="Proteomes" id="UP000030689"/>
    </source>
</evidence>
<proteinExistence type="predicted"/>
<dbReference type="KEGG" id="eus:EUTSA_v10015724mg"/>
<sequence length="341" mass="39534">MPWSELHSDVLVLILKRLSYTDFAQEKFYRTEYLGDFAKDRVLATSGDWLLMLDEEADFYVLNPFTREIIDLPSLDSNATAKFKRTGNYTFDISYLRYGEWFEGGFRVGVGSAVLWVDEVTREYFVSWTFDEHTMGGDYIAYCKTGDEQWREIPRRGGCLDMAFMDNKLYMCTFKGRIRILGFDDSGLARDIINHPYTLPFEPVCRDISRNPRSCPFVVNSMAHVKVGIRLSVSGDVLIILRVRSGERNLFVMYKMVGNEWEQVYSLEEEEALVWDLNVTLPTKGVTGIKKDSIYFCHAFKYRREVAAFVMSTQSLQPFEQPELLLGDARWFLPSFCTAEQ</sequence>
<organism evidence="2 3">
    <name type="scientific">Eutrema salsugineum</name>
    <name type="common">Saltwater cress</name>
    <name type="synonym">Sisymbrium salsugineum</name>
    <dbReference type="NCBI Taxonomy" id="72664"/>
    <lineage>
        <taxon>Eukaryota</taxon>
        <taxon>Viridiplantae</taxon>
        <taxon>Streptophyta</taxon>
        <taxon>Embryophyta</taxon>
        <taxon>Tracheophyta</taxon>
        <taxon>Spermatophyta</taxon>
        <taxon>Magnoliopsida</taxon>
        <taxon>eudicotyledons</taxon>
        <taxon>Gunneridae</taxon>
        <taxon>Pentapetalae</taxon>
        <taxon>rosids</taxon>
        <taxon>malvids</taxon>
        <taxon>Brassicales</taxon>
        <taxon>Brassicaceae</taxon>
        <taxon>Eutremeae</taxon>
        <taxon>Eutrema</taxon>
    </lineage>
</organism>
<feature type="domain" description="KIB1-4 beta-propeller" evidence="1">
    <location>
        <begin position="23"/>
        <end position="305"/>
    </location>
</feature>
<name>V4LR39_EUTSA</name>
<dbReference type="InterPro" id="IPR005174">
    <property type="entry name" value="KIB1-4_b-propeller"/>
</dbReference>
<protein>
    <recommendedName>
        <fullName evidence="1">KIB1-4 beta-propeller domain-containing protein</fullName>
    </recommendedName>
</protein>